<dbReference type="Proteomes" id="UP000676169">
    <property type="component" value="Chromosome"/>
</dbReference>
<feature type="domain" description="Gamma-butyrobetaine hydroxylase-like N-terminal" evidence="3">
    <location>
        <begin position="19"/>
        <end position="101"/>
    </location>
</feature>
<gene>
    <name evidence="4" type="ORF">KBB96_14990</name>
</gene>
<reference evidence="4" key="1">
    <citation type="submission" date="2021-04" db="EMBL/GenBank/DDBJ databases">
        <title>Luteolibacter sp. 32A isolated from the skin of an Anderson's salamander (Ambystoma andersonii).</title>
        <authorList>
            <person name="Spergser J."/>
            <person name="Busse H.-J."/>
        </authorList>
    </citation>
    <scope>NUCLEOTIDE SEQUENCE</scope>
    <source>
        <strain evidence="4">32A</strain>
    </source>
</reference>
<sequence>MIHAPCMASAFAQATVIGNELAIAFADGEELYLPLPMLRRACPCASCQGEPDALGRVVKPVVELGPRAFDLVKIDPIGGYALQFGWGDGHATGLYSFDYLRQLSLLGE</sequence>
<organism evidence="4 5">
    <name type="scientific">Luteolibacter ambystomatis</name>
    <dbReference type="NCBI Taxonomy" id="2824561"/>
    <lineage>
        <taxon>Bacteria</taxon>
        <taxon>Pseudomonadati</taxon>
        <taxon>Verrucomicrobiota</taxon>
        <taxon>Verrucomicrobiia</taxon>
        <taxon>Verrucomicrobiales</taxon>
        <taxon>Verrucomicrobiaceae</taxon>
        <taxon>Luteolibacter</taxon>
    </lineage>
</organism>
<dbReference type="KEGG" id="lamb:KBB96_14990"/>
<proteinExistence type="predicted"/>
<dbReference type="GO" id="GO:0046872">
    <property type="term" value="F:metal ion binding"/>
    <property type="evidence" value="ECO:0007669"/>
    <property type="project" value="UniProtKB-KW"/>
</dbReference>
<dbReference type="PANTHER" id="PTHR35303:SF5">
    <property type="entry name" value="OS02G0197800 PROTEIN"/>
    <property type="match status" value="1"/>
</dbReference>
<dbReference type="EMBL" id="CP073100">
    <property type="protein sequence ID" value="QUE50170.1"/>
    <property type="molecule type" value="Genomic_DNA"/>
</dbReference>
<evidence type="ECO:0000259" key="3">
    <source>
        <dbReference type="Pfam" id="PF06155"/>
    </source>
</evidence>
<keyword evidence="2" id="KW-0408">Iron</keyword>
<evidence type="ECO:0000313" key="4">
    <source>
        <dbReference type="EMBL" id="QUE50170.1"/>
    </source>
</evidence>
<evidence type="ECO:0000256" key="1">
    <source>
        <dbReference type="ARBA" id="ARBA00022723"/>
    </source>
</evidence>
<dbReference type="InterPro" id="IPR010376">
    <property type="entry name" value="GBBH-like_N"/>
</dbReference>
<evidence type="ECO:0000313" key="5">
    <source>
        <dbReference type="Proteomes" id="UP000676169"/>
    </source>
</evidence>
<dbReference type="AlphaFoldDB" id="A0A975G8B9"/>
<keyword evidence="1" id="KW-0479">Metal-binding</keyword>
<accession>A0A975G8B9</accession>
<name>A0A975G8B9_9BACT</name>
<dbReference type="InterPro" id="IPR038492">
    <property type="entry name" value="GBBH-like_N_sf"/>
</dbReference>
<dbReference type="Pfam" id="PF06155">
    <property type="entry name" value="GBBH-like_N"/>
    <property type="match status" value="1"/>
</dbReference>
<dbReference type="PANTHER" id="PTHR35303">
    <property type="entry name" value="OS02G0197800 PROTEIN"/>
    <property type="match status" value="1"/>
</dbReference>
<keyword evidence="5" id="KW-1185">Reference proteome</keyword>
<evidence type="ECO:0000256" key="2">
    <source>
        <dbReference type="ARBA" id="ARBA00023004"/>
    </source>
</evidence>
<protein>
    <submittedName>
        <fullName evidence="4">DUF971 domain-containing protein</fullName>
    </submittedName>
</protein>
<dbReference type="Gene3D" id="3.30.2020.30">
    <property type="match status" value="1"/>
</dbReference>